<dbReference type="RefSeq" id="WP_016116691.1">
    <property type="nucleotide sequence ID" value="NZ_CP189809.1"/>
</dbReference>
<evidence type="ECO:0000313" key="4">
    <source>
        <dbReference type="Proteomes" id="UP000195321"/>
    </source>
</evidence>
<feature type="domain" description="Glycosyl hydrolase family 13 catalytic" evidence="2">
    <location>
        <begin position="227"/>
        <end position="613"/>
    </location>
</feature>
<evidence type="ECO:0000313" key="3">
    <source>
        <dbReference type="EMBL" id="OUM49828.1"/>
    </source>
</evidence>
<accession>A0A1Y3MHC6</accession>
<dbReference type="Gene3D" id="2.60.40.1180">
    <property type="entry name" value="Golgi alpha-mannosidase II"/>
    <property type="match status" value="1"/>
</dbReference>
<dbReference type="InterPro" id="IPR049117">
    <property type="entry name" value="pulA_all-beta"/>
</dbReference>
<dbReference type="CDD" id="cd02860">
    <property type="entry name" value="E_set_Pullulanase"/>
    <property type="match status" value="1"/>
</dbReference>
<dbReference type="CDD" id="cd11341">
    <property type="entry name" value="AmyAc_Pullulanase_LD-like"/>
    <property type="match status" value="1"/>
</dbReference>
<comment type="caution">
    <text evidence="3">The sequence shown here is derived from an EMBL/GenBank/DDBJ whole genome shotgun (WGS) entry which is preliminary data.</text>
</comment>
<name>A0A1Y3MHC6_9BACI</name>
<dbReference type="SUPFAM" id="SSF51445">
    <property type="entry name" value="(Trans)glycosidases"/>
    <property type="match status" value="1"/>
</dbReference>
<dbReference type="Proteomes" id="UP000195321">
    <property type="component" value="Unassembled WGS sequence"/>
</dbReference>
<comment type="similarity">
    <text evidence="1">Belongs to the glycosyl hydrolase 13 family.</text>
</comment>
<dbReference type="NCBIfam" id="TIGR02104">
    <property type="entry name" value="pulA_typeI"/>
    <property type="match status" value="1"/>
</dbReference>
<dbReference type="InterPro" id="IPR013780">
    <property type="entry name" value="Glyco_hydro_b"/>
</dbReference>
<dbReference type="InterPro" id="IPR013783">
    <property type="entry name" value="Ig-like_fold"/>
</dbReference>
<reference evidence="3 4" key="1">
    <citation type="submission" date="2017-02" db="EMBL/GenBank/DDBJ databases">
        <title>Bacillus pseudomycoides isolate FSL K6-0042.</title>
        <authorList>
            <person name="Kovac J."/>
        </authorList>
    </citation>
    <scope>NUCLEOTIDE SEQUENCE [LARGE SCALE GENOMIC DNA]</scope>
    <source>
        <strain evidence="3 4">FSL K6-0042</strain>
    </source>
</reference>
<dbReference type="InterPro" id="IPR006047">
    <property type="entry name" value="GH13_cat_dom"/>
</dbReference>
<protein>
    <submittedName>
        <fullName evidence="3">Type I pullulanase</fullName>
    </submittedName>
</protein>
<dbReference type="Pfam" id="PF17999">
    <property type="entry name" value="PulA_N1"/>
    <property type="match status" value="1"/>
</dbReference>
<evidence type="ECO:0000259" key="2">
    <source>
        <dbReference type="SMART" id="SM00642"/>
    </source>
</evidence>
<dbReference type="SMART" id="SM00642">
    <property type="entry name" value="Aamy"/>
    <property type="match status" value="1"/>
</dbReference>
<dbReference type="InterPro" id="IPR011840">
    <property type="entry name" value="PulA_typeI"/>
</dbReference>
<dbReference type="InterPro" id="IPR017853">
    <property type="entry name" value="GH"/>
</dbReference>
<dbReference type="EMBL" id="MWPX01000004">
    <property type="protein sequence ID" value="OUM49828.1"/>
    <property type="molecule type" value="Genomic_DNA"/>
</dbReference>
<dbReference type="GO" id="GO:0004553">
    <property type="term" value="F:hydrolase activity, hydrolyzing O-glycosyl compounds"/>
    <property type="evidence" value="ECO:0007669"/>
    <property type="project" value="InterPro"/>
</dbReference>
<organism evidence="3 4">
    <name type="scientific">Bacillus pseudomycoides</name>
    <dbReference type="NCBI Taxonomy" id="64104"/>
    <lineage>
        <taxon>Bacteria</taxon>
        <taxon>Bacillati</taxon>
        <taxon>Bacillota</taxon>
        <taxon>Bacilli</taxon>
        <taxon>Bacillales</taxon>
        <taxon>Bacillaceae</taxon>
        <taxon>Bacillus</taxon>
        <taxon>Bacillus cereus group</taxon>
    </lineage>
</organism>
<dbReference type="Pfam" id="PF00128">
    <property type="entry name" value="Alpha-amylase"/>
    <property type="match status" value="1"/>
</dbReference>
<dbReference type="Gene3D" id="2.60.40.2320">
    <property type="match status" value="1"/>
</dbReference>
<dbReference type="Pfam" id="PF21653">
    <property type="entry name" value="pulA_all-beta"/>
    <property type="match status" value="1"/>
</dbReference>
<dbReference type="PANTHER" id="PTHR43002">
    <property type="entry name" value="GLYCOGEN DEBRANCHING ENZYME"/>
    <property type="match status" value="1"/>
</dbReference>
<dbReference type="InterPro" id="IPR004193">
    <property type="entry name" value="Glyco_hydro_13_N"/>
</dbReference>
<proteinExistence type="inferred from homology"/>
<dbReference type="InterPro" id="IPR040697">
    <property type="entry name" value="PulA_N1"/>
</dbReference>
<dbReference type="Pfam" id="PF02922">
    <property type="entry name" value="CBM_48"/>
    <property type="match status" value="1"/>
</dbReference>
<gene>
    <name evidence="3" type="ORF">BW425_06515</name>
</gene>
<dbReference type="InterPro" id="IPR014756">
    <property type="entry name" value="Ig_E-set"/>
</dbReference>
<dbReference type="SUPFAM" id="SSF81296">
    <property type="entry name" value="E set domains"/>
    <property type="match status" value="1"/>
</dbReference>
<dbReference type="GO" id="GO:0005975">
    <property type="term" value="P:carbohydrate metabolic process"/>
    <property type="evidence" value="ECO:0007669"/>
    <property type="project" value="InterPro"/>
</dbReference>
<dbReference type="Gene3D" id="3.20.20.80">
    <property type="entry name" value="Glycosidases"/>
    <property type="match status" value="1"/>
</dbReference>
<dbReference type="Gene3D" id="2.60.40.10">
    <property type="entry name" value="Immunoglobulins"/>
    <property type="match status" value="1"/>
</dbReference>
<dbReference type="AlphaFoldDB" id="A0A1Y3MHC6"/>
<sequence length="713" mass="82224">MLKVKRPFEAYLDEMNKITILLPHTYGTSRTFFMQEGNHVWELKVAQIISLADVTKYECYIEYPLDVGKYYTVRDERNEETDLQIGAVIRTAVFDEKYYYDGSDLGACYRKEKTTFKMWAPTARLAKVRIYKNDKEYTDYEMQREENGVWSRILQGDFELARYTFLVCINLIWNEVVDPYAKSVSVNGKYGIVIDLAKTYVKEQNSLPKLESFTDAILYELHIRDATMHPNSGVEKKGTYTGLTEENTKGRLGTETAFSYIKGLGVTHVELLPLHHFAGVDETTPFVTYNWGYNPLYYNVPTGVYASDPTDPYNRIKECKQLIEKFHEHGLRVILDVVYNHVYERETSSFEKLVPGYYFRHDENGMPSNGTGVGNDLASERKMMRKFIINSVLYWLTEYNVDGFRFDLMGILDVETMNELEKEIRKRKKDALLLGEGWDLQTPLPAEEKATLNNANKMPQIAQFNDQFRDGIKGSTFDVSKRGFAFGGSVDPAHLQYVLTGSLVNEKGDGLFLEPIQSINYVECHDNMTMWDKLVRSNQETEEVQKRRHRLATAMTLLSQGIPFLHAGQEFYRSKKGNENSYNALDEINQLDWDQKEKEIETIAYIQGLIAIRKAHRAFRLQSANLIKKHMTFLQTSPTVVAYHLQNIGKFGPWKEIVVLFHNGVQLETISLPKHEMWYVLADSTKAKVHPISSFQGSELQMVPISSYILAIM</sequence>
<evidence type="ECO:0000256" key="1">
    <source>
        <dbReference type="ARBA" id="ARBA00008061"/>
    </source>
</evidence>